<gene>
    <name evidence="3" type="ORF">PROFUN_10155</name>
</gene>
<dbReference type="Gene3D" id="1.10.506.10">
    <property type="entry name" value="GTPase Activation - p120gap, domain 1"/>
    <property type="match status" value="1"/>
</dbReference>
<dbReference type="InterPro" id="IPR008936">
    <property type="entry name" value="Rho_GTPase_activation_prot"/>
</dbReference>
<dbReference type="InterPro" id="IPR000593">
    <property type="entry name" value="RasGAP_C"/>
</dbReference>
<dbReference type="InterPro" id="IPR001936">
    <property type="entry name" value="RasGAP_dom"/>
</dbReference>
<dbReference type="OrthoDB" id="775356at2759"/>
<dbReference type="GO" id="GO:0005938">
    <property type="term" value="C:cell cortex"/>
    <property type="evidence" value="ECO:0007669"/>
    <property type="project" value="TreeGrafter"/>
</dbReference>
<accession>A0A2P6NEJ8</accession>
<name>A0A2P6NEJ8_9EUKA</name>
<dbReference type="PANTHER" id="PTHR14149:SF17">
    <property type="entry name" value="GTPASE-ACTIVATING PROTEIN"/>
    <property type="match status" value="1"/>
</dbReference>
<dbReference type="Pfam" id="PF00616">
    <property type="entry name" value="RasGAP"/>
    <property type="match status" value="1"/>
</dbReference>
<dbReference type="PROSITE" id="PS50018">
    <property type="entry name" value="RAS_GTPASE_ACTIV_2"/>
    <property type="match status" value="1"/>
</dbReference>
<dbReference type="Pfam" id="PF03836">
    <property type="entry name" value="RasGAP_C"/>
    <property type="match status" value="1"/>
</dbReference>
<dbReference type="GO" id="GO:0046580">
    <property type="term" value="P:negative regulation of Ras protein signal transduction"/>
    <property type="evidence" value="ECO:0007669"/>
    <property type="project" value="TreeGrafter"/>
</dbReference>
<dbReference type="SUPFAM" id="SSF143885">
    <property type="entry name" value="RGC domain-like"/>
    <property type="match status" value="1"/>
</dbReference>
<dbReference type="STRING" id="1890364.A0A2P6NEJ8"/>
<keyword evidence="1" id="KW-0175">Coiled coil</keyword>
<dbReference type="SUPFAM" id="SSF48350">
    <property type="entry name" value="GTPase activation domain, GAP"/>
    <property type="match status" value="1"/>
</dbReference>
<evidence type="ECO:0000313" key="4">
    <source>
        <dbReference type="Proteomes" id="UP000241769"/>
    </source>
</evidence>
<dbReference type="PANTHER" id="PTHR14149">
    <property type="entry name" value="RAS GTPASE-ACTIVATING PROTEIN WITH IQ MOTIF"/>
    <property type="match status" value="1"/>
</dbReference>
<evidence type="ECO:0000259" key="2">
    <source>
        <dbReference type="PROSITE" id="PS50018"/>
    </source>
</evidence>
<dbReference type="InParanoid" id="A0A2P6NEJ8"/>
<dbReference type="Proteomes" id="UP000241769">
    <property type="component" value="Unassembled WGS sequence"/>
</dbReference>
<feature type="domain" description="Ras-GAP" evidence="2">
    <location>
        <begin position="177"/>
        <end position="392"/>
    </location>
</feature>
<reference evidence="3 4" key="1">
    <citation type="journal article" date="2018" name="Genome Biol. Evol.">
        <title>Multiple Roots of Fruiting Body Formation in Amoebozoa.</title>
        <authorList>
            <person name="Hillmann F."/>
            <person name="Forbes G."/>
            <person name="Novohradska S."/>
            <person name="Ferling I."/>
            <person name="Riege K."/>
            <person name="Groth M."/>
            <person name="Westermann M."/>
            <person name="Marz M."/>
            <person name="Spaller T."/>
            <person name="Winckler T."/>
            <person name="Schaap P."/>
            <person name="Glockner G."/>
        </authorList>
    </citation>
    <scope>NUCLEOTIDE SEQUENCE [LARGE SCALE GENOMIC DNA]</scope>
    <source>
        <strain evidence="3 4">Jena</strain>
    </source>
</reference>
<evidence type="ECO:0000256" key="1">
    <source>
        <dbReference type="SAM" id="Coils"/>
    </source>
</evidence>
<proteinExistence type="predicted"/>
<dbReference type="GO" id="GO:0005096">
    <property type="term" value="F:GTPase activator activity"/>
    <property type="evidence" value="ECO:0007669"/>
    <property type="project" value="TreeGrafter"/>
</dbReference>
<sequence>MRLFANPSLPLGLEPFRDKIETMMSRNRDDTINSYRYSISTLFRIVHDQDAEKGDALEVRKKELGEVKKEIALGSKRNFNIEKDVSILDQKIALLIKNRITLEEVMASSGDINTLLLQRTTTIKDKKEREYYGQLFYLLFRETSYVATLARLVKLGEIDNLLQTVMFTLYGNQYDEQEEHLLLSLFQKVLQEEIAEATSINTLMRANTALTRMMTTYTRRGPGQTYLKNTLTGSLNKILSNPDLSLEINPAKVYEAYILDYETRTGQTCPLPKKVDPDQAAATPEIRAIVDARVVQLDQLAHQFITALIASTSTVPYGIRWICKQIRALARAKFPKSEREQIVSLIGGFYLLRFVNPAVVTPQAFMIVDTKLSANSRRNLTLLAKILQNLANNTQMGGLKEAYMAPLNNFLTKIRPKFNEFLEELTKVDDLDDHLHMDRYLRMAKVGDTSIHITFNEMYSLHALLLEHQDILSKKGGDNSLKIILAELGPAPAQIARKDNSNVDLLLLPPRGNSRESIDNRESKPQQTYSETKSLLFYIIKSLPRLENNNEIAEINVVLDMAEAQANSTKDGKLMDRIKKVRNNCKLLVQCGLLSESDKFNKIRKDLVEEIVNYEAQIRKTTEDIIKLKNVRKTIDDHHKFLTQQYDTYKQYLNNVRENTTGPSKSTKSASSKSDKKKTAVVKFSHVKLQQDGVIIESEVPEERRNNIFFQFQSLGQGNFTVTVLYKSRAISEMSMVLDDLLEKQHNNHFELEIEFIKLNVNLLVFLINKHFNS</sequence>
<dbReference type="SMART" id="SM00323">
    <property type="entry name" value="RasGAP"/>
    <property type="match status" value="1"/>
</dbReference>
<protein>
    <submittedName>
        <fullName evidence="3">Ras GTPase-activating protein</fullName>
    </submittedName>
</protein>
<feature type="coiled-coil region" evidence="1">
    <location>
        <begin position="604"/>
        <end position="631"/>
    </location>
</feature>
<comment type="caution">
    <text evidence="3">The sequence shown here is derived from an EMBL/GenBank/DDBJ whole genome shotgun (WGS) entry which is preliminary data.</text>
</comment>
<keyword evidence="4" id="KW-1185">Reference proteome</keyword>
<dbReference type="FunCoup" id="A0A2P6NEJ8">
    <property type="interactions" value="2"/>
</dbReference>
<dbReference type="AlphaFoldDB" id="A0A2P6NEJ8"/>
<evidence type="ECO:0000313" key="3">
    <source>
        <dbReference type="EMBL" id="PRP82379.1"/>
    </source>
</evidence>
<dbReference type="EMBL" id="MDYQ01000104">
    <property type="protein sequence ID" value="PRP82379.1"/>
    <property type="molecule type" value="Genomic_DNA"/>
</dbReference>
<organism evidence="3 4">
    <name type="scientific">Planoprotostelium fungivorum</name>
    <dbReference type="NCBI Taxonomy" id="1890364"/>
    <lineage>
        <taxon>Eukaryota</taxon>
        <taxon>Amoebozoa</taxon>
        <taxon>Evosea</taxon>
        <taxon>Variosea</taxon>
        <taxon>Cavosteliida</taxon>
        <taxon>Cavosteliaceae</taxon>
        <taxon>Planoprotostelium</taxon>
    </lineage>
</organism>